<evidence type="ECO:0000256" key="5">
    <source>
        <dbReference type="RuleBase" id="RU363041"/>
    </source>
</evidence>
<dbReference type="Proteomes" id="UP000500767">
    <property type="component" value="Chromosome"/>
</dbReference>
<keyword evidence="7" id="KW-1185">Reference proteome</keyword>
<evidence type="ECO:0000256" key="1">
    <source>
        <dbReference type="ARBA" id="ARBA00004141"/>
    </source>
</evidence>
<evidence type="ECO:0000256" key="4">
    <source>
        <dbReference type="ARBA" id="ARBA00023136"/>
    </source>
</evidence>
<keyword evidence="2 5" id="KW-0812">Transmembrane</keyword>
<dbReference type="AlphaFoldDB" id="A0A6M8HQ52"/>
<feature type="transmembrane region" description="Helical" evidence="5">
    <location>
        <begin position="179"/>
        <end position="202"/>
    </location>
</feature>
<evidence type="ECO:0000313" key="7">
    <source>
        <dbReference type="Proteomes" id="UP000500767"/>
    </source>
</evidence>
<dbReference type="KEGG" id="lck:HN018_10280"/>
<dbReference type="GO" id="GO:0005886">
    <property type="term" value="C:plasma membrane"/>
    <property type="evidence" value="ECO:0007669"/>
    <property type="project" value="UniProtKB-SubCell"/>
</dbReference>
<dbReference type="PANTHER" id="PTHR43701">
    <property type="entry name" value="MEMBRANE TRANSPORTER PROTEIN MJ0441-RELATED"/>
    <property type="match status" value="1"/>
</dbReference>
<evidence type="ECO:0000256" key="3">
    <source>
        <dbReference type="ARBA" id="ARBA00022989"/>
    </source>
</evidence>
<keyword evidence="4 5" id="KW-0472">Membrane</keyword>
<feature type="transmembrane region" description="Helical" evidence="5">
    <location>
        <begin position="208"/>
        <end position="226"/>
    </location>
</feature>
<dbReference type="InterPro" id="IPR051598">
    <property type="entry name" value="TSUP/Inactive_protease-like"/>
</dbReference>
<protein>
    <recommendedName>
        <fullName evidence="5">Probable membrane transporter protein</fullName>
    </recommendedName>
</protein>
<comment type="subcellular location">
    <subcellularLocation>
        <location evidence="5">Cell membrane</location>
        <topology evidence="5">Multi-pass membrane protein</topology>
    </subcellularLocation>
    <subcellularLocation>
        <location evidence="1">Membrane</location>
        <topology evidence="1">Multi-pass membrane protein</topology>
    </subcellularLocation>
</comment>
<accession>A0A6M8HQ52</accession>
<feature type="transmembrane region" description="Helical" evidence="5">
    <location>
        <begin position="148"/>
        <end position="172"/>
    </location>
</feature>
<comment type="similarity">
    <text evidence="5">Belongs to the 4-toluene sulfonate uptake permease (TSUP) (TC 2.A.102) family.</text>
</comment>
<dbReference type="RefSeq" id="WP_171833947.1">
    <property type="nucleotide sequence ID" value="NZ_CP053708.1"/>
</dbReference>
<dbReference type="InterPro" id="IPR002781">
    <property type="entry name" value="TM_pro_TauE-like"/>
</dbReference>
<feature type="transmembrane region" description="Helical" evidence="5">
    <location>
        <begin position="6"/>
        <end position="39"/>
    </location>
</feature>
<feature type="transmembrane region" description="Helical" evidence="5">
    <location>
        <begin position="238"/>
        <end position="256"/>
    </location>
</feature>
<feature type="transmembrane region" description="Helical" evidence="5">
    <location>
        <begin position="72"/>
        <end position="90"/>
    </location>
</feature>
<gene>
    <name evidence="6" type="ORF">HN018_10280</name>
</gene>
<dbReference type="Pfam" id="PF01925">
    <property type="entry name" value="TauE"/>
    <property type="match status" value="1"/>
</dbReference>
<dbReference type="PANTHER" id="PTHR43701:SF2">
    <property type="entry name" value="MEMBRANE TRANSPORTER PROTEIN YJNA-RELATED"/>
    <property type="match status" value="1"/>
</dbReference>
<dbReference type="EMBL" id="CP053708">
    <property type="protein sequence ID" value="QKE90371.1"/>
    <property type="molecule type" value="Genomic_DNA"/>
</dbReference>
<keyword evidence="5" id="KW-1003">Cell membrane</keyword>
<organism evidence="6 7">
    <name type="scientific">Lichenicola cladoniae</name>
    <dbReference type="NCBI Taxonomy" id="1484109"/>
    <lineage>
        <taxon>Bacteria</taxon>
        <taxon>Pseudomonadati</taxon>
        <taxon>Pseudomonadota</taxon>
        <taxon>Alphaproteobacteria</taxon>
        <taxon>Acetobacterales</taxon>
        <taxon>Acetobacteraceae</taxon>
        <taxon>Lichenicola</taxon>
    </lineage>
</organism>
<evidence type="ECO:0000313" key="6">
    <source>
        <dbReference type="EMBL" id="QKE90371.1"/>
    </source>
</evidence>
<feature type="transmembrane region" description="Helical" evidence="5">
    <location>
        <begin position="102"/>
        <end position="118"/>
    </location>
</feature>
<sequence length="265" mass="27337">MSGLEPLLAVLCGGVVGFALGLLGGGGSILATPLLLYVIGLGPHQAIGTGALAVSASAFANFATHFRAGNVRWRSAGLFAIIGMFGAFIGSELGKSVDGKKLLFLFAILMMVVSVRMFRSTAGSSLQDVPVGYRYCNRKSIPKIAGSAMAVGMLSGFFGIGGGFLIVPALLFATGMPMLYAVGSSLLAVGGFGLTTAANYALSGLVNWPIAAEYIAGGFLGGWIGMRLACRLASHKTTLNRIFAGVVCLMAIYMLYRNAGVAYLI</sequence>
<reference evidence="6 7" key="1">
    <citation type="journal article" date="2014" name="World J. Microbiol. Biotechnol.">
        <title>Biodiversity and physiological characteristics of Antarctic and Arctic lichens-associated bacteria.</title>
        <authorList>
            <person name="Lee Y.M."/>
            <person name="Kim E.H."/>
            <person name="Lee H.K."/>
            <person name="Hong S.G."/>
        </authorList>
    </citation>
    <scope>NUCLEOTIDE SEQUENCE [LARGE SCALE GENOMIC DNA]</scope>
    <source>
        <strain evidence="6 7">PAMC 26569</strain>
    </source>
</reference>
<feature type="transmembrane region" description="Helical" evidence="5">
    <location>
        <begin position="46"/>
        <end position="66"/>
    </location>
</feature>
<name>A0A6M8HQ52_9PROT</name>
<proteinExistence type="inferred from homology"/>
<evidence type="ECO:0000256" key="2">
    <source>
        <dbReference type="ARBA" id="ARBA00022692"/>
    </source>
</evidence>
<keyword evidence="3 5" id="KW-1133">Transmembrane helix</keyword>